<keyword evidence="7" id="KW-1185">Reference proteome</keyword>
<keyword evidence="4" id="KW-0804">Transcription</keyword>
<dbReference type="OrthoDB" id="9808480at2"/>
<dbReference type="Pfam" id="PF13411">
    <property type="entry name" value="MerR_1"/>
    <property type="match status" value="1"/>
</dbReference>
<reference evidence="6 7" key="1">
    <citation type="submission" date="2019-06" db="EMBL/GenBank/DDBJ databases">
        <title>Thermomonas aquatica sp. nov., isolated from an industrial wastewater treatment plant.</title>
        <authorList>
            <person name="Jeon J.H."/>
            <person name="Park D.-S."/>
        </authorList>
    </citation>
    <scope>NUCLEOTIDE SEQUENCE [LARGE SCALE GENOMIC DNA]</scope>
    <source>
        <strain evidence="6 7">SY21</strain>
    </source>
</reference>
<gene>
    <name evidence="6" type="ORF">FHQ07_06660</name>
</gene>
<dbReference type="Proteomes" id="UP000308149">
    <property type="component" value="Chromosome"/>
</dbReference>
<keyword evidence="3" id="KW-0238">DNA-binding</keyword>
<sequence length="146" mass="16079">MRLSLQQLSEQAHVPVRTVRYYIQKGLLPGPEGEKRGAFYTEAHLAELLRIRTWQSAGLSLEAIASLLQARSQPPLAPARPGVVEVRSHLTIADGLELVVAPDRAGLTQAQLRTLFRRVQEIYEECVGQQVAGDHDQDSNNTGASE</sequence>
<evidence type="ECO:0000256" key="1">
    <source>
        <dbReference type="ARBA" id="ARBA00022491"/>
    </source>
</evidence>
<dbReference type="PANTHER" id="PTHR30204">
    <property type="entry name" value="REDOX-CYCLING DRUG-SENSING TRANSCRIPTIONAL ACTIVATOR SOXR"/>
    <property type="match status" value="1"/>
</dbReference>
<dbReference type="GO" id="GO:0003700">
    <property type="term" value="F:DNA-binding transcription factor activity"/>
    <property type="evidence" value="ECO:0007669"/>
    <property type="project" value="InterPro"/>
</dbReference>
<keyword evidence="2" id="KW-0805">Transcription regulation</keyword>
<evidence type="ECO:0000313" key="6">
    <source>
        <dbReference type="EMBL" id="QDA57019.1"/>
    </source>
</evidence>
<organism evidence="6 7">
    <name type="scientific">Thermomonas aquatica</name>
    <dbReference type="NCBI Taxonomy" id="2202149"/>
    <lineage>
        <taxon>Bacteria</taxon>
        <taxon>Pseudomonadati</taxon>
        <taxon>Pseudomonadota</taxon>
        <taxon>Gammaproteobacteria</taxon>
        <taxon>Lysobacterales</taxon>
        <taxon>Lysobacteraceae</taxon>
        <taxon>Thermomonas</taxon>
    </lineage>
</organism>
<dbReference type="InterPro" id="IPR047057">
    <property type="entry name" value="MerR_fam"/>
</dbReference>
<accession>A0A5B7ZQH5</accession>
<evidence type="ECO:0000256" key="2">
    <source>
        <dbReference type="ARBA" id="ARBA00023015"/>
    </source>
</evidence>
<dbReference type="EMBL" id="CP040871">
    <property type="protein sequence ID" value="QDA57019.1"/>
    <property type="molecule type" value="Genomic_DNA"/>
</dbReference>
<evidence type="ECO:0000313" key="7">
    <source>
        <dbReference type="Proteomes" id="UP000308149"/>
    </source>
</evidence>
<dbReference type="SMART" id="SM00422">
    <property type="entry name" value="HTH_MERR"/>
    <property type="match status" value="1"/>
</dbReference>
<evidence type="ECO:0000256" key="4">
    <source>
        <dbReference type="ARBA" id="ARBA00023163"/>
    </source>
</evidence>
<dbReference type="SUPFAM" id="SSF46955">
    <property type="entry name" value="Putative DNA-binding domain"/>
    <property type="match status" value="1"/>
</dbReference>
<dbReference type="InterPro" id="IPR000551">
    <property type="entry name" value="MerR-type_HTH_dom"/>
</dbReference>
<dbReference type="KEGG" id="thes:FHQ07_06660"/>
<dbReference type="PANTHER" id="PTHR30204:SF69">
    <property type="entry name" value="MERR-FAMILY TRANSCRIPTIONAL REGULATOR"/>
    <property type="match status" value="1"/>
</dbReference>
<dbReference type="AlphaFoldDB" id="A0A5B7ZQH5"/>
<dbReference type="Gene3D" id="1.10.1660.10">
    <property type="match status" value="1"/>
</dbReference>
<proteinExistence type="predicted"/>
<evidence type="ECO:0000256" key="3">
    <source>
        <dbReference type="ARBA" id="ARBA00023125"/>
    </source>
</evidence>
<protein>
    <submittedName>
        <fullName evidence="6">MerR family transcriptional regulator</fullName>
    </submittedName>
</protein>
<feature type="domain" description="HTH merR-type" evidence="5">
    <location>
        <begin position="1"/>
        <end position="70"/>
    </location>
</feature>
<dbReference type="CDD" id="cd00592">
    <property type="entry name" value="HTH_MerR-like"/>
    <property type="match status" value="1"/>
</dbReference>
<dbReference type="InterPro" id="IPR009061">
    <property type="entry name" value="DNA-bd_dom_put_sf"/>
</dbReference>
<evidence type="ECO:0000259" key="5">
    <source>
        <dbReference type="PROSITE" id="PS50937"/>
    </source>
</evidence>
<keyword evidence="1" id="KW-0678">Repressor</keyword>
<name>A0A5B7ZQH5_9GAMM</name>
<dbReference type="PROSITE" id="PS50937">
    <property type="entry name" value="HTH_MERR_2"/>
    <property type="match status" value="1"/>
</dbReference>
<dbReference type="GO" id="GO:0003677">
    <property type="term" value="F:DNA binding"/>
    <property type="evidence" value="ECO:0007669"/>
    <property type="project" value="UniProtKB-KW"/>
</dbReference>